<feature type="transmembrane region" description="Helical" evidence="2">
    <location>
        <begin position="102"/>
        <end position="127"/>
    </location>
</feature>
<dbReference type="PANTHER" id="PTHR31216">
    <property type="entry name" value="SERPENTINE RECEPTOR CLASS BETA-1-RELATED-RELATED"/>
    <property type="match status" value="1"/>
</dbReference>
<sequence>MLQDSTQQYCLEHGVSIATSTYYRVSMLISFLTSSASAIYMSYFLYRYYNHSPFFHTNLKTLFFALSFTYLAYDLINIGMKAHHLALSYLFKAPCQIFLPRLLYIFFIVSTTSVYLISQLMLITIVIERWAAFILFRSYESSYRNLGRGLILAVVHLNAFILLVIFYGQNFDELQLNGRMFPTAVYIRVNVLFITLLGLNFTGFVFTIALQLLRPKRRIQMPLSSKFQSNENSIASTLLFWITTFQFALYGTSQAVVIFIRIYASQNPMAIAYKENSDFFNFLTLAMPILSTYYFRKVKRQRIDRIRSQIELKSNGNDGWTNYSTVIGKQWNK</sequence>
<evidence type="ECO:0000313" key="3">
    <source>
        <dbReference type="Proteomes" id="UP000025227"/>
    </source>
</evidence>
<feature type="transmembrane region" description="Helical" evidence="2">
    <location>
        <begin position="28"/>
        <end position="49"/>
    </location>
</feature>
<keyword evidence="3" id="KW-1185">Reference proteome</keyword>
<comment type="similarity">
    <text evidence="1">Belongs to the nematode receptor-like protein srb family.</text>
</comment>
<proteinExistence type="inferred from homology"/>
<reference evidence="4" key="1">
    <citation type="submission" date="2020-12" db="UniProtKB">
        <authorList>
            <consortium name="WormBaseParasite"/>
        </authorList>
    </citation>
    <scope>IDENTIFICATION</scope>
    <source>
        <strain evidence="4">MHco3</strain>
    </source>
</reference>
<evidence type="ECO:0000256" key="1">
    <source>
        <dbReference type="ARBA" id="ARBA00006860"/>
    </source>
</evidence>
<dbReference type="WBParaSite" id="HCON_00126215-00001">
    <property type="protein sequence ID" value="HCON_00126215-00001"/>
    <property type="gene ID" value="HCON_00126215"/>
</dbReference>
<feature type="transmembrane region" description="Helical" evidence="2">
    <location>
        <begin position="61"/>
        <end position="82"/>
    </location>
</feature>
<keyword evidence="2" id="KW-1133">Transmembrane helix</keyword>
<dbReference type="GO" id="GO:0016020">
    <property type="term" value="C:membrane"/>
    <property type="evidence" value="ECO:0007669"/>
    <property type="project" value="InterPro"/>
</dbReference>
<dbReference type="Proteomes" id="UP000025227">
    <property type="component" value="Unplaced"/>
</dbReference>
<dbReference type="InterPro" id="IPR002184">
    <property type="entry name" value="7TM_GPCR_serpentine_rcpt_Srb"/>
</dbReference>
<feature type="transmembrane region" description="Helical" evidence="2">
    <location>
        <begin position="148"/>
        <end position="167"/>
    </location>
</feature>
<evidence type="ECO:0000313" key="4">
    <source>
        <dbReference type="WBParaSite" id="HCON_00126215-00001"/>
    </source>
</evidence>
<dbReference type="PANTHER" id="PTHR31216:SF11">
    <property type="entry name" value="SERPENTINE RECEPTOR CLASS BETA-16-RELATED"/>
    <property type="match status" value="1"/>
</dbReference>
<dbReference type="AlphaFoldDB" id="A0A7I4YPJ4"/>
<feature type="transmembrane region" description="Helical" evidence="2">
    <location>
        <begin position="234"/>
        <end position="259"/>
    </location>
</feature>
<name>A0A7I4YPJ4_HAECO</name>
<dbReference type="GO" id="GO:0007606">
    <property type="term" value="P:sensory perception of chemical stimulus"/>
    <property type="evidence" value="ECO:0007669"/>
    <property type="project" value="InterPro"/>
</dbReference>
<feature type="transmembrane region" description="Helical" evidence="2">
    <location>
        <begin position="187"/>
        <end position="213"/>
    </location>
</feature>
<protein>
    <submittedName>
        <fullName evidence="4">Serpentine receptor class gamma</fullName>
    </submittedName>
</protein>
<keyword evidence="2" id="KW-0812">Transmembrane</keyword>
<keyword evidence="2" id="KW-0472">Membrane</keyword>
<organism evidence="3 4">
    <name type="scientific">Haemonchus contortus</name>
    <name type="common">Barber pole worm</name>
    <dbReference type="NCBI Taxonomy" id="6289"/>
    <lineage>
        <taxon>Eukaryota</taxon>
        <taxon>Metazoa</taxon>
        <taxon>Ecdysozoa</taxon>
        <taxon>Nematoda</taxon>
        <taxon>Chromadorea</taxon>
        <taxon>Rhabditida</taxon>
        <taxon>Rhabditina</taxon>
        <taxon>Rhabditomorpha</taxon>
        <taxon>Strongyloidea</taxon>
        <taxon>Trichostrongylidae</taxon>
        <taxon>Haemonchus</taxon>
    </lineage>
</organism>
<accession>A0A7I4YPJ4</accession>
<feature type="transmembrane region" description="Helical" evidence="2">
    <location>
        <begin position="279"/>
        <end position="295"/>
    </location>
</feature>
<dbReference type="Pfam" id="PF02175">
    <property type="entry name" value="7TM_GPCR_Srb"/>
    <property type="match status" value="1"/>
</dbReference>
<dbReference type="GO" id="GO:0004888">
    <property type="term" value="F:transmembrane signaling receptor activity"/>
    <property type="evidence" value="ECO:0007669"/>
    <property type="project" value="InterPro"/>
</dbReference>
<evidence type="ECO:0000256" key="2">
    <source>
        <dbReference type="SAM" id="Phobius"/>
    </source>
</evidence>
<dbReference type="PRINTS" id="PR00699">
    <property type="entry name" value="TMPROTEINSRB"/>
</dbReference>